<feature type="region of interest" description="Disordered" evidence="1">
    <location>
        <begin position="1"/>
        <end position="42"/>
    </location>
</feature>
<dbReference type="Proteomes" id="UP001183202">
    <property type="component" value="Unassembled WGS sequence"/>
</dbReference>
<keyword evidence="3" id="KW-1185">Reference proteome</keyword>
<gene>
    <name evidence="2" type="ORF">RM445_24130</name>
</gene>
<evidence type="ECO:0000313" key="2">
    <source>
        <dbReference type="EMBL" id="MDT0352617.1"/>
    </source>
</evidence>
<evidence type="ECO:0000313" key="3">
    <source>
        <dbReference type="Proteomes" id="UP001183202"/>
    </source>
</evidence>
<feature type="compositionally biased region" description="Basic and acidic residues" evidence="1">
    <location>
        <begin position="29"/>
        <end position="42"/>
    </location>
</feature>
<accession>A0ABU2NG93</accession>
<reference evidence="3" key="1">
    <citation type="submission" date="2023-07" db="EMBL/GenBank/DDBJ databases">
        <title>30 novel species of actinomycetes from the DSMZ collection.</title>
        <authorList>
            <person name="Nouioui I."/>
        </authorList>
    </citation>
    <scope>NUCLEOTIDE SEQUENCE [LARGE SCALE GENOMIC DNA]</scope>
    <source>
        <strain evidence="3">DSM 45834</strain>
    </source>
</reference>
<dbReference type="EMBL" id="JAVREJ010000020">
    <property type="protein sequence ID" value="MDT0352617.1"/>
    <property type="molecule type" value="Genomic_DNA"/>
</dbReference>
<sequence length="42" mass="4558">MSETLEAAKKKLRSRMAREAKDAVGGSCDGDHFGSSERDSSR</sequence>
<organism evidence="2 3">
    <name type="scientific">Pseudonocardia charpentierae</name>
    <dbReference type="NCBI Taxonomy" id="3075545"/>
    <lineage>
        <taxon>Bacteria</taxon>
        <taxon>Bacillati</taxon>
        <taxon>Actinomycetota</taxon>
        <taxon>Actinomycetes</taxon>
        <taxon>Pseudonocardiales</taxon>
        <taxon>Pseudonocardiaceae</taxon>
        <taxon>Pseudonocardia</taxon>
    </lineage>
</organism>
<proteinExistence type="predicted"/>
<protein>
    <submittedName>
        <fullName evidence="2">Uncharacterized protein</fullName>
    </submittedName>
</protein>
<name>A0ABU2NG93_9PSEU</name>
<evidence type="ECO:0000256" key="1">
    <source>
        <dbReference type="SAM" id="MobiDB-lite"/>
    </source>
</evidence>
<comment type="caution">
    <text evidence="2">The sequence shown here is derived from an EMBL/GenBank/DDBJ whole genome shotgun (WGS) entry which is preliminary data.</text>
</comment>
<dbReference type="RefSeq" id="WP_311559124.1">
    <property type="nucleotide sequence ID" value="NZ_JAVREJ010000020.1"/>
</dbReference>